<protein>
    <submittedName>
        <fullName evidence="1">Uncharacterized protein</fullName>
    </submittedName>
</protein>
<evidence type="ECO:0000313" key="2">
    <source>
        <dbReference type="Proteomes" id="UP001283361"/>
    </source>
</evidence>
<evidence type="ECO:0000313" key="1">
    <source>
        <dbReference type="EMBL" id="KAK3690867.1"/>
    </source>
</evidence>
<dbReference type="Proteomes" id="UP001283361">
    <property type="component" value="Unassembled WGS sequence"/>
</dbReference>
<proteinExistence type="predicted"/>
<keyword evidence="2" id="KW-1185">Reference proteome</keyword>
<comment type="caution">
    <text evidence="1">The sequence shown here is derived from an EMBL/GenBank/DDBJ whole genome shotgun (WGS) entry which is preliminary data.</text>
</comment>
<name>A0AAE1CEM1_9GAST</name>
<accession>A0AAE1CEM1</accession>
<sequence>MRTPCALCSPVSVSLYCLGRQHAMSDIASDLDVLLPHTAIVSDLDVFLPHTADISSDLDVFFAPHS</sequence>
<gene>
    <name evidence="1" type="ORF">RRG08_021565</name>
</gene>
<dbReference type="AlphaFoldDB" id="A0AAE1CEM1"/>
<reference evidence="1" key="1">
    <citation type="journal article" date="2023" name="G3 (Bethesda)">
        <title>A reference genome for the long-term kleptoplast-retaining sea slug Elysia crispata morphotype clarki.</title>
        <authorList>
            <person name="Eastman K.E."/>
            <person name="Pendleton A.L."/>
            <person name="Shaikh M.A."/>
            <person name="Suttiyut T."/>
            <person name="Ogas R."/>
            <person name="Tomko P."/>
            <person name="Gavelis G."/>
            <person name="Widhalm J.R."/>
            <person name="Wisecaver J.H."/>
        </authorList>
    </citation>
    <scope>NUCLEOTIDE SEQUENCE</scope>
    <source>
        <strain evidence="1">ECLA1</strain>
    </source>
</reference>
<dbReference type="EMBL" id="JAWDGP010008106">
    <property type="protein sequence ID" value="KAK3690867.1"/>
    <property type="molecule type" value="Genomic_DNA"/>
</dbReference>
<organism evidence="1 2">
    <name type="scientific">Elysia crispata</name>
    <name type="common">lettuce slug</name>
    <dbReference type="NCBI Taxonomy" id="231223"/>
    <lineage>
        <taxon>Eukaryota</taxon>
        <taxon>Metazoa</taxon>
        <taxon>Spiralia</taxon>
        <taxon>Lophotrochozoa</taxon>
        <taxon>Mollusca</taxon>
        <taxon>Gastropoda</taxon>
        <taxon>Heterobranchia</taxon>
        <taxon>Euthyneura</taxon>
        <taxon>Panpulmonata</taxon>
        <taxon>Sacoglossa</taxon>
        <taxon>Placobranchoidea</taxon>
        <taxon>Plakobranchidae</taxon>
        <taxon>Elysia</taxon>
    </lineage>
</organism>